<dbReference type="Pfam" id="PF00665">
    <property type="entry name" value="rve"/>
    <property type="match status" value="1"/>
</dbReference>
<dbReference type="InterPro" id="IPR002514">
    <property type="entry name" value="Transposase_8"/>
</dbReference>
<evidence type="ECO:0000256" key="1">
    <source>
        <dbReference type="ARBA" id="ARBA00002286"/>
    </source>
</evidence>
<sequence>MTNSRKRHTPEQVVRKLGQADRMLTDGQDVAAVCRELGVSEQTYYRWRNQYGGLKADDAKRLKELEKQNATLKRLLAEAELEKAALKELAGGKLLSPDRRRAAVDHLKRKLRVSERMACRLVGLSRSAYRRPLKGDTVADPDRALREWLRAWAKDHPRYGYRRAYHDARAEGWVVNHKKVQRLWRDEGLRVPQRRRRKRVGSSTVDAPTADAPNVVWAVDFQFDADEHGRPIKICSIVDEHTRECIGGLVERSITADRLTAHLEDLVAARGAPAVLRSDNGPEFISEAMADWAGTRTGLAYIPPGSPWRNGYVESFNSRIRDECLNINSFYSLLHAQVIIGDWKDEYNHHRRHSSLGYLPPAEYARQCTHRIETDDSQNVRTE</sequence>
<dbReference type="PANTHER" id="PTHR47515">
    <property type="entry name" value="LOW CALCIUM RESPONSE LOCUS PROTEIN T"/>
    <property type="match status" value="1"/>
</dbReference>
<dbReference type="Pfam" id="PF13276">
    <property type="entry name" value="HTH_21"/>
    <property type="match status" value="1"/>
</dbReference>
<accession>A0A3Q9UKT4</accession>
<dbReference type="InterPro" id="IPR048020">
    <property type="entry name" value="Transpos_IS3"/>
</dbReference>
<dbReference type="RefSeq" id="WP_097798827.1">
    <property type="nucleotide sequence ID" value="NZ_CP025570.1"/>
</dbReference>
<protein>
    <submittedName>
        <fullName evidence="4">IS3 family transposase</fullName>
    </submittedName>
</protein>
<evidence type="ECO:0000259" key="3">
    <source>
        <dbReference type="PROSITE" id="PS50994"/>
    </source>
</evidence>
<evidence type="ECO:0000313" key="5">
    <source>
        <dbReference type="Proteomes" id="UP000285875"/>
    </source>
</evidence>
<dbReference type="GO" id="GO:0003677">
    <property type="term" value="F:DNA binding"/>
    <property type="evidence" value="ECO:0007669"/>
    <property type="project" value="InterPro"/>
</dbReference>
<dbReference type="Gene3D" id="3.30.420.10">
    <property type="entry name" value="Ribonuclease H-like superfamily/Ribonuclease H"/>
    <property type="match status" value="1"/>
</dbReference>
<dbReference type="Pfam" id="PF01527">
    <property type="entry name" value="HTH_Tnp_1"/>
    <property type="match status" value="1"/>
</dbReference>
<name>A0A3Q9UKT4_9ACTN</name>
<dbReference type="KEGG" id="aji:C0Z10_06370"/>
<dbReference type="NCBIfam" id="NF033516">
    <property type="entry name" value="transpos_IS3"/>
    <property type="match status" value="1"/>
</dbReference>
<feature type="coiled-coil region" evidence="2">
    <location>
        <begin position="55"/>
        <end position="89"/>
    </location>
</feature>
<dbReference type="GO" id="GO:0004803">
    <property type="term" value="F:transposase activity"/>
    <property type="evidence" value="ECO:0007669"/>
    <property type="project" value="InterPro"/>
</dbReference>
<dbReference type="InterPro" id="IPR012337">
    <property type="entry name" value="RNaseH-like_sf"/>
</dbReference>
<dbReference type="Gene3D" id="1.10.10.60">
    <property type="entry name" value="Homeodomain-like"/>
    <property type="match status" value="1"/>
</dbReference>
<dbReference type="PANTHER" id="PTHR47515:SF1">
    <property type="entry name" value="BLR2054 PROTEIN"/>
    <property type="match status" value="1"/>
</dbReference>
<dbReference type="GO" id="GO:0015074">
    <property type="term" value="P:DNA integration"/>
    <property type="evidence" value="ECO:0007669"/>
    <property type="project" value="InterPro"/>
</dbReference>
<dbReference type="PROSITE" id="PS50994">
    <property type="entry name" value="INTEGRASE"/>
    <property type="match status" value="1"/>
</dbReference>
<evidence type="ECO:0000313" key="4">
    <source>
        <dbReference type="EMBL" id="AZZ39433.1"/>
    </source>
</evidence>
<gene>
    <name evidence="4" type="ORF">C0Z10_06370</name>
</gene>
<dbReference type="InterPro" id="IPR001584">
    <property type="entry name" value="Integrase_cat-core"/>
</dbReference>
<dbReference type="Pfam" id="PF13683">
    <property type="entry name" value="rve_3"/>
    <property type="match status" value="1"/>
</dbReference>
<proteinExistence type="predicted"/>
<dbReference type="AlphaFoldDB" id="A0A3Q9UKT4"/>
<dbReference type="SUPFAM" id="SSF46689">
    <property type="entry name" value="Homeodomain-like"/>
    <property type="match status" value="1"/>
</dbReference>
<dbReference type="InterPro" id="IPR009057">
    <property type="entry name" value="Homeodomain-like_sf"/>
</dbReference>
<evidence type="ECO:0000256" key="2">
    <source>
        <dbReference type="SAM" id="Coils"/>
    </source>
</evidence>
<organism evidence="4 5">
    <name type="scientific">Acidipropionibacterium jensenii</name>
    <dbReference type="NCBI Taxonomy" id="1749"/>
    <lineage>
        <taxon>Bacteria</taxon>
        <taxon>Bacillati</taxon>
        <taxon>Actinomycetota</taxon>
        <taxon>Actinomycetes</taxon>
        <taxon>Propionibacteriales</taxon>
        <taxon>Propionibacteriaceae</taxon>
        <taxon>Acidipropionibacterium</taxon>
    </lineage>
</organism>
<dbReference type="InterPro" id="IPR036397">
    <property type="entry name" value="RNaseH_sf"/>
</dbReference>
<dbReference type="InterPro" id="IPR025948">
    <property type="entry name" value="HTH-like_dom"/>
</dbReference>
<keyword evidence="2" id="KW-0175">Coiled coil</keyword>
<comment type="function">
    <text evidence="1">Involved in the transposition of the insertion sequence.</text>
</comment>
<dbReference type="EMBL" id="CP025570">
    <property type="protein sequence ID" value="AZZ39433.1"/>
    <property type="molecule type" value="Genomic_DNA"/>
</dbReference>
<dbReference type="SUPFAM" id="SSF53098">
    <property type="entry name" value="Ribonuclease H-like"/>
    <property type="match status" value="1"/>
</dbReference>
<dbReference type="GO" id="GO:0006313">
    <property type="term" value="P:DNA transposition"/>
    <property type="evidence" value="ECO:0007669"/>
    <property type="project" value="InterPro"/>
</dbReference>
<dbReference type="Proteomes" id="UP000285875">
    <property type="component" value="Chromosome"/>
</dbReference>
<reference evidence="5" key="1">
    <citation type="submission" date="2017-12" db="EMBL/GenBank/DDBJ databases">
        <title>Whole genome sequencing of Acidipropionibacterium jensenii strains JS279 and JS280.</title>
        <authorList>
            <person name="Deptula P."/>
            <person name="Laine P."/>
            <person name="Smolander O.-P."/>
            <person name="Paulin L."/>
            <person name="Auvinen P."/>
            <person name="Varmanen P."/>
        </authorList>
    </citation>
    <scope>NUCLEOTIDE SEQUENCE [LARGE SCALE GENOMIC DNA]</scope>
    <source>
        <strain evidence="5">JS280</strain>
    </source>
</reference>
<feature type="domain" description="Integrase catalytic" evidence="3">
    <location>
        <begin position="209"/>
        <end position="368"/>
    </location>
</feature>